<evidence type="ECO:0000256" key="1">
    <source>
        <dbReference type="SAM" id="SignalP"/>
    </source>
</evidence>
<dbReference type="EMBL" id="CP001802">
    <property type="protein sequence ID" value="ACY21086.1"/>
    <property type="molecule type" value="Genomic_DNA"/>
</dbReference>
<keyword evidence="3" id="KW-1185">Reference proteome</keyword>
<feature type="chain" id="PRO_5039132721" description="Lipoprotein" evidence="1">
    <location>
        <begin position="24"/>
        <end position="252"/>
    </location>
</feature>
<name>D0L8R9_GORB4</name>
<reference evidence="3" key="1">
    <citation type="submission" date="2009-10" db="EMBL/GenBank/DDBJ databases">
        <title>The complete chromosome of Gordonia bronchialis DSM 43247.</title>
        <authorList>
            <consortium name="US DOE Joint Genome Institute (JGI-PGF)"/>
            <person name="Lucas S."/>
            <person name="Copeland A."/>
            <person name="Lapidus A."/>
            <person name="Glavina del Rio T."/>
            <person name="Dalin E."/>
            <person name="Tice H."/>
            <person name="Bruce D."/>
            <person name="Goodwin L."/>
            <person name="Pitluck S."/>
            <person name="Kyrpides N."/>
            <person name="Mavromatis K."/>
            <person name="Ivanova N."/>
            <person name="Ovchinnikova G."/>
            <person name="Saunders E."/>
            <person name="Brettin T."/>
            <person name="Detter J.C."/>
            <person name="Han C."/>
            <person name="Larimer F."/>
            <person name="Land M."/>
            <person name="Hauser L."/>
            <person name="Markowitz V."/>
            <person name="Cheng J.-F."/>
            <person name="Hugenholtz P."/>
            <person name="Woyke T."/>
            <person name="Wu D."/>
            <person name="Jando M."/>
            <person name="Schneider S."/>
            <person name="Goeker M."/>
            <person name="Klenk H.-P."/>
            <person name="Eisen J.A."/>
        </authorList>
    </citation>
    <scope>NUCLEOTIDE SEQUENCE [LARGE SCALE GENOMIC DNA]</scope>
    <source>
        <strain evidence="3">ATCC 25592 / DSM 43247 / BCRC 13721 / JCM 3198 / KCTC 3076 / NBRC 16047 / NCTC 10667</strain>
    </source>
</reference>
<proteinExistence type="predicted"/>
<protein>
    <recommendedName>
        <fullName evidence="4">Lipoprotein</fullName>
    </recommendedName>
</protein>
<feature type="signal peptide" evidence="1">
    <location>
        <begin position="1"/>
        <end position="23"/>
    </location>
</feature>
<dbReference type="KEGG" id="gbr:Gbro_1830"/>
<dbReference type="AlphaFoldDB" id="D0L8R9"/>
<reference evidence="2 3" key="2">
    <citation type="journal article" date="2010" name="Stand. Genomic Sci.">
        <title>Complete genome sequence of Gordonia bronchialis type strain (3410).</title>
        <authorList>
            <person name="Ivanova N."/>
            <person name="Sikorski J."/>
            <person name="Jando M."/>
            <person name="Lapidus A."/>
            <person name="Nolan M."/>
            <person name="Lucas S."/>
            <person name="Del Rio T.G."/>
            <person name="Tice H."/>
            <person name="Copeland A."/>
            <person name="Cheng J.F."/>
            <person name="Chen F."/>
            <person name="Bruce D."/>
            <person name="Goodwin L."/>
            <person name="Pitluck S."/>
            <person name="Mavromatis K."/>
            <person name="Ovchinnikova G."/>
            <person name="Pati A."/>
            <person name="Chen A."/>
            <person name="Palaniappan K."/>
            <person name="Land M."/>
            <person name="Hauser L."/>
            <person name="Chang Y.J."/>
            <person name="Jeffries C.D."/>
            <person name="Chain P."/>
            <person name="Saunders E."/>
            <person name="Han C."/>
            <person name="Detter J.C."/>
            <person name="Brettin T."/>
            <person name="Rohde M."/>
            <person name="Goker M."/>
            <person name="Bristow J."/>
            <person name="Eisen J.A."/>
            <person name="Markowitz V."/>
            <person name="Hugenholtz P."/>
            <person name="Klenk H.P."/>
            <person name="Kyrpides N.C."/>
        </authorList>
    </citation>
    <scope>NUCLEOTIDE SEQUENCE [LARGE SCALE GENOMIC DNA]</scope>
    <source>
        <strain evidence="3">ATCC 25592 / DSM 43247 / BCRC 13721 / JCM 3198 / KCTC 3076 / NBRC 16047 / NCTC 10667</strain>
    </source>
</reference>
<dbReference type="RefSeq" id="WP_012833648.1">
    <property type="nucleotide sequence ID" value="NC_013441.1"/>
</dbReference>
<accession>D0L8R9</accession>
<dbReference type="PROSITE" id="PS51257">
    <property type="entry name" value="PROKAR_LIPOPROTEIN"/>
    <property type="match status" value="1"/>
</dbReference>
<organism evidence="2 3">
    <name type="scientific">Gordonia bronchialis (strain ATCC 25592 / DSM 43247 / BCRC 13721 / JCM 3198 / KCTC 3076 / NBRC 16047 / NCTC 10667)</name>
    <name type="common">Rhodococcus bronchialis</name>
    <dbReference type="NCBI Taxonomy" id="526226"/>
    <lineage>
        <taxon>Bacteria</taxon>
        <taxon>Bacillati</taxon>
        <taxon>Actinomycetota</taxon>
        <taxon>Actinomycetes</taxon>
        <taxon>Mycobacteriales</taxon>
        <taxon>Gordoniaceae</taxon>
        <taxon>Gordonia</taxon>
    </lineage>
</organism>
<evidence type="ECO:0000313" key="2">
    <source>
        <dbReference type="EMBL" id="ACY21086.1"/>
    </source>
</evidence>
<sequence length="252" mass="26701">MTQTQRGGVAALIAAGLAVLLLAACSARTDAGAPVTASSTANARIPAEFDTTFRWVPGQVFDLGGSEGTFVRAFVESFELANAGRSVTWGYPGFADAAPSNIDQMVTAYPSAVSAQRPGVGTVFFTGLRRVDDGERTRIVLCRYGYRSIRENDATWSSTLDEVRPVEIDIRRVGATPPAGMSGTQRTPDGDVFGGWYVPRFDFAAIYPTPTADENACAASTPEGLVRRTPTHGHAPWPVMAPSPGWSGVKAV</sequence>
<evidence type="ECO:0008006" key="4">
    <source>
        <dbReference type="Google" id="ProtNLM"/>
    </source>
</evidence>
<dbReference type="HOGENOM" id="CLU_1084881_0_0_11"/>
<dbReference type="Proteomes" id="UP000001219">
    <property type="component" value="Chromosome"/>
</dbReference>
<evidence type="ECO:0000313" key="3">
    <source>
        <dbReference type="Proteomes" id="UP000001219"/>
    </source>
</evidence>
<dbReference type="eggNOG" id="ENOG5032I0V">
    <property type="taxonomic scope" value="Bacteria"/>
</dbReference>
<gene>
    <name evidence="2" type="ordered locus">Gbro_1830</name>
</gene>
<keyword evidence="1" id="KW-0732">Signal</keyword>